<dbReference type="PROSITE" id="PS51450">
    <property type="entry name" value="LRR"/>
    <property type="match status" value="3"/>
</dbReference>
<organism evidence="4 5">
    <name type="scientific">Zingiber officinale</name>
    <name type="common">Ginger</name>
    <name type="synonym">Amomum zingiber</name>
    <dbReference type="NCBI Taxonomy" id="94328"/>
    <lineage>
        <taxon>Eukaryota</taxon>
        <taxon>Viridiplantae</taxon>
        <taxon>Streptophyta</taxon>
        <taxon>Embryophyta</taxon>
        <taxon>Tracheophyta</taxon>
        <taxon>Spermatophyta</taxon>
        <taxon>Magnoliopsida</taxon>
        <taxon>Liliopsida</taxon>
        <taxon>Zingiberales</taxon>
        <taxon>Zingiberaceae</taxon>
        <taxon>Zingiber</taxon>
    </lineage>
</organism>
<dbReference type="InterPro" id="IPR001611">
    <property type="entry name" value="Leu-rich_rpt"/>
</dbReference>
<dbReference type="Pfam" id="PF13516">
    <property type="entry name" value="LRR_6"/>
    <property type="match status" value="1"/>
</dbReference>
<proteinExistence type="predicted"/>
<dbReference type="FunFam" id="3.80.10.10:FF:000320">
    <property type="entry name" value="Protein phosphatase 1 regulatory subunit pprA"/>
    <property type="match status" value="1"/>
</dbReference>
<dbReference type="InterPro" id="IPR003591">
    <property type="entry name" value="Leu-rich_rpt_typical-subtyp"/>
</dbReference>
<dbReference type="SMART" id="SM00369">
    <property type="entry name" value="LRR_TYP"/>
    <property type="match status" value="3"/>
</dbReference>
<feature type="region of interest" description="Disordered" evidence="3">
    <location>
        <begin position="156"/>
        <end position="180"/>
    </location>
</feature>
<evidence type="ECO:0000313" key="5">
    <source>
        <dbReference type="Proteomes" id="UP000734854"/>
    </source>
</evidence>
<gene>
    <name evidence="4" type="ORF">ZIOFF_028687</name>
</gene>
<name>A0A8J5L9C5_ZINOF</name>
<sequence length="734" mass="80909">MKERIQIYIRGAVINLAVPGVPCPCTLRKVWDLKNAQLPPRCIEDFSIDCLCSDQLLSMKMAITGCFSALLARKNSKEKKRFKIAYRCGELRVNPEEQVHQHVQTVIAGITFDEPNHADQLAHSSVEVANLGEPIPLIAQGKSPVESAQTKMCDTKNPKFEQTEPGTEAAYEGGDEHDDSFSPRKAFSEFEFQVFDVDKRELNSESFDEELNIDGSDSSLLKEDTASEMITYNGHASDPGIGRAEILSGPLHLKRSCSYIETKRFVRSPAMTNSSDDVLNICETVGGHATNAIPGSPKSVMTSFSADRAMLTKSCSSQVLPSMGAKHRSDLFLLSQNNSHNPRMTAPQRISINGTSKNAGGYCSNVLESRSCFEMDSKPKMKQSEITTADDLWSQNHGVAFYSESSTFDRVDAWVQSLGDDSSYPIDSYQTDDPAEEATSNTNILKVEKISGKKQTQTGRTTGEDIIEDSYIFQPSCSFPQTVHISGMGLKAIPAISAFNNLRSVNLSGNMIAHISSGSLPKSLLTLDLSKNKITTIEGLKDLIRLRVLNLSYNRISRIGHGFPNGTLIKELYLAGNKISYVEGLHRLLKLKVLDLSFNKITIAKALGQLVANDNSLLALNLIGNPILSNFSEEQLRKTICSILPKIAYLNKKLIDPRKGREVALHSISKAALGSNDRFSQKQLTRRVVQTTSSSGKSWGRERNTYRGAGSSLGERSRMDRSKGKHQHSITSRK</sequence>
<dbReference type="PANTHER" id="PTHR15454:SF37">
    <property type="entry name" value="OUTER ARM DYNEIN LIGHT CHAIN 1 PROTEIN"/>
    <property type="match status" value="1"/>
</dbReference>
<accession>A0A8J5L9C5</accession>
<dbReference type="PANTHER" id="PTHR15454">
    <property type="entry name" value="NISCHARIN RELATED"/>
    <property type="match status" value="1"/>
</dbReference>
<dbReference type="InterPro" id="IPR032675">
    <property type="entry name" value="LRR_dom_sf"/>
</dbReference>
<comment type="caution">
    <text evidence="4">The sequence shown here is derived from an EMBL/GenBank/DDBJ whole genome shotgun (WGS) entry which is preliminary data.</text>
</comment>
<evidence type="ECO:0000256" key="1">
    <source>
        <dbReference type="ARBA" id="ARBA00022614"/>
    </source>
</evidence>
<feature type="compositionally biased region" description="Basic residues" evidence="3">
    <location>
        <begin position="723"/>
        <end position="734"/>
    </location>
</feature>
<dbReference type="SUPFAM" id="SSF52075">
    <property type="entry name" value="Outer arm dynein light chain 1"/>
    <property type="match status" value="1"/>
</dbReference>
<feature type="region of interest" description="Disordered" evidence="3">
    <location>
        <begin position="683"/>
        <end position="734"/>
    </location>
</feature>
<reference evidence="4 5" key="1">
    <citation type="submission" date="2020-08" db="EMBL/GenBank/DDBJ databases">
        <title>Plant Genome Project.</title>
        <authorList>
            <person name="Zhang R.-G."/>
        </authorList>
    </citation>
    <scope>NUCLEOTIDE SEQUENCE [LARGE SCALE GENOMIC DNA]</scope>
    <source>
        <tissue evidence="4">Rhizome</tissue>
    </source>
</reference>
<protein>
    <submittedName>
        <fullName evidence="4">Uncharacterized protein</fullName>
    </submittedName>
</protein>
<dbReference type="AlphaFoldDB" id="A0A8J5L9C5"/>
<evidence type="ECO:0000256" key="2">
    <source>
        <dbReference type="ARBA" id="ARBA00022737"/>
    </source>
</evidence>
<dbReference type="Pfam" id="PF13855">
    <property type="entry name" value="LRR_8"/>
    <property type="match status" value="1"/>
</dbReference>
<dbReference type="EMBL" id="JACMSC010000008">
    <property type="protein sequence ID" value="KAG6510659.1"/>
    <property type="molecule type" value="Genomic_DNA"/>
</dbReference>
<evidence type="ECO:0000256" key="3">
    <source>
        <dbReference type="SAM" id="MobiDB-lite"/>
    </source>
</evidence>
<dbReference type="SMART" id="SM00365">
    <property type="entry name" value="LRR_SD22"/>
    <property type="match status" value="3"/>
</dbReference>
<dbReference type="Proteomes" id="UP000734854">
    <property type="component" value="Unassembled WGS sequence"/>
</dbReference>
<feature type="compositionally biased region" description="Polar residues" evidence="3">
    <location>
        <begin position="683"/>
        <end position="697"/>
    </location>
</feature>
<keyword evidence="2" id="KW-0677">Repeat</keyword>
<dbReference type="Gene3D" id="3.80.10.10">
    <property type="entry name" value="Ribonuclease Inhibitor"/>
    <property type="match status" value="2"/>
</dbReference>
<keyword evidence="5" id="KW-1185">Reference proteome</keyword>
<dbReference type="GO" id="GO:0005737">
    <property type="term" value="C:cytoplasm"/>
    <property type="evidence" value="ECO:0007669"/>
    <property type="project" value="TreeGrafter"/>
</dbReference>
<keyword evidence="1" id="KW-0433">Leucine-rich repeat</keyword>
<evidence type="ECO:0000313" key="4">
    <source>
        <dbReference type="EMBL" id="KAG6510659.1"/>
    </source>
</evidence>